<evidence type="ECO:0000313" key="3">
    <source>
        <dbReference type="Proteomes" id="UP000002630"/>
    </source>
</evidence>
<feature type="compositionally biased region" description="Basic and acidic residues" evidence="1">
    <location>
        <begin position="484"/>
        <end position="494"/>
    </location>
</feature>
<feature type="region of interest" description="Disordered" evidence="1">
    <location>
        <begin position="484"/>
        <end position="518"/>
    </location>
</feature>
<proteinExistence type="predicted"/>
<feature type="region of interest" description="Disordered" evidence="1">
    <location>
        <begin position="1"/>
        <end position="32"/>
    </location>
</feature>
<feature type="region of interest" description="Disordered" evidence="1">
    <location>
        <begin position="363"/>
        <end position="407"/>
    </location>
</feature>
<feature type="region of interest" description="Disordered" evidence="1">
    <location>
        <begin position="1287"/>
        <end position="1332"/>
    </location>
</feature>
<feature type="compositionally biased region" description="Basic residues" evidence="1">
    <location>
        <begin position="388"/>
        <end position="404"/>
    </location>
</feature>
<dbReference type="InParanoid" id="D7FTP8"/>
<accession>D7FTP8</accession>
<feature type="compositionally biased region" description="Basic and acidic residues" evidence="1">
    <location>
        <begin position="1310"/>
        <end position="1323"/>
    </location>
</feature>
<keyword evidence="3" id="KW-1185">Reference proteome</keyword>
<dbReference type="EMBL" id="FN648437">
    <property type="protein sequence ID" value="CBJ31425.1"/>
    <property type="molecule type" value="Genomic_DNA"/>
</dbReference>
<protein>
    <submittedName>
        <fullName evidence="2">Uncharacterized protein</fullName>
    </submittedName>
</protein>
<gene>
    <name evidence="2" type="ORF">Esi_0255_0016</name>
</gene>
<dbReference type="EMBL" id="FN649741">
    <property type="protein sequence ID" value="CBJ31425.1"/>
    <property type="molecule type" value="Genomic_DNA"/>
</dbReference>
<name>D7FTP8_ECTSI</name>
<reference evidence="2 3" key="1">
    <citation type="journal article" date="2010" name="Nature">
        <title>The Ectocarpus genome and the independent evolution of multicellularity in brown algae.</title>
        <authorList>
            <person name="Cock J.M."/>
            <person name="Sterck L."/>
            <person name="Rouze P."/>
            <person name="Scornet D."/>
            <person name="Allen A.E."/>
            <person name="Amoutzias G."/>
            <person name="Anthouard V."/>
            <person name="Artiguenave F."/>
            <person name="Aury J.M."/>
            <person name="Badger J.H."/>
            <person name="Beszteri B."/>
            <person name="Billiau K."/>
            <person name="Bonnet E."/>
            <person name="Bothwell J.H."/>
            <person name="Bowler C."/>
            <person name="Boyen C."/>
            <person name="Brownlee C."/>
            <person name="Carrano C.J."/>
            <person name="Charrier B."/>
            <person name="Cho G.Y."/>
            <person name="Coelho S.M."/>
            <person name="Collen J."/>
            <person name="Corre E."/>
            <person name="Da Silva C."/>
            <person name="Delage L."/>
            <person name="Delaroque N."/>
            <person name="Dittami S.M."/>
            <person name="Doulbeau S."/>
            <person name="Elias M."/>
            <person name="Farnham G."/>
            <person name="Gachon C.M."/>
            <person name="Gschloessl B."/>
            <person name="Heesch S."/>
            <person name="Jabbari K."/>
            <person name="Jubin C."/>
            <person name="Kawai H."/>
            <person name="Kimura K."/>
            <person name="Kloareg B."/>
            <person name="Kupper F.C."/>
            <person name="Lang D."/>
            <person name="Le Bail A."/>
            <person name="Leblanc C."/>
            <person name="Lerouge P."/>
            <person name="Lohr M."/>
            <person name="Lopez P.J."/>
            <person name="Martens C."/>
            <person name="Maumus F."/>
            <person name="Michel G."/>
            <person name="Miranda-Saavedra D."/>
            <person name="Morales J."/>
            <person name="Moreau H."/>
            <person name="Motomura T."/>
            <person name="Nagasato C."/>
            <person name="Napoli C.A."/>
            <person name="Nelson D.R."/>
            <person name="Nyvall-Collen P."/>
            <person name="Peters A.F."/>
            <person name="Pommier C."/>
            <person name="Potin P."/>
            <person name="Poulain J."/>
            <person name="Quesneville H."/>
            <person name="Read B."/>
            <person name="Rensing S.A."/>
            <person name="Ritter A."/>
            <person name="Rousvoal S."/>
            <person name="Samanta M."/>
            <person name="Samson G."/>
            <person name="Schroeder D.C."/>
            <person name="Segurens B."/>
            <person name="Strittmatter M."/>
            <person name="Tonon T."/>
            <person name="Tregear J.W."/>
            <person name="Valentin K."/>
            <person name="von Dassow P."/>
            <person name="Yamagishi T."/>
            <person name="Van de Peer Y."/>
            <person name="Wincker P."/>
        </authorList>
    </citation>
    <scope>NUCLEOTIDE SEQUENCE [LARGE SCALE GENOMIC DNA]</scope>
    <source>
        <strain evidence="3">Ec32 / CCAP1310/4</strain>
    </source>
</reference>
<feature type="region of interest" description="Disordered" evidence="1">
    <location>
        <begin position="667"/>
        <end position="693"/>
    </location>
</feature>
<organism evidence="2 3">
    <name type="scientific">Ectocarpus siliculosus</name>
    <name type="common">Brown alga</name>
    <name type="synonym">Conferva siliculosa</name>
    <dbReference type="NCBI Taxonomy" id="2880"/>
    <lineage>
        <taxon>Eukaryota</taxon>
        <taxon>Sar</taxon>
        <taxon>Stramenopiles</taxon>
        <taxon>Ochrophyta</taxon>
        <taxon>PX clade</taxon>
        <taxon>Phaeophyceae</taxon>
        <taxon>Ectocarpales</taxon>
        <taxon>Ectocarpaceae</taxon>
        <taxon>Ectocarpus</taxon>
    </lineage>
</organism>
<feature type="region of interest" description="Disordered" evidence="1">
    <location>
        <begin position="1364"/>
        <end position="1384"/>
    </location>
</feature>
<dbReference type="Proteomes" id="UP000002630">
    <property type="component" value="Linkage Group LG16"/>
</dbReference>
<feature type="region of interest" description="Disordered" evidence="1">
    <location>
        <begin position="1151"/>
        <end position="1170"/>
    </location>
</feature>
<feature type="region of interest" description="Disordered" evidence="1">
    <location>
        <begin position="904"/>
        <end position="946"/>
    </location>
</feature>
<evidence type="ECO:0000313" key="2">
    <source>
        <dbReference type="EMBL" id="CBJ31425.1"/>
    </source>
</evidence>
<dbReference type="SUPFAM" id="SSF49265">
    <property type="entry name" value="Fibronectin type III"/>
    <property type="match status" value="1"/>
</dbReference>
<feature type="compositionally biased region" description="Polar residues" evidence="1">
    <location>
        <begin position="363"/>
        <end position="375"/>
    </location>
</feature>
<feature type="compositionally biased region" description="Gly residues" evidence="1">
    <location>
        <begin position="1152"/>
        <end position="1170"/>
    </location>
</feature>
<feature type="region of interest" description="Disordered" evidence="1">
    <location>
        <begin position="1060"/>
        <end position="1086"/>
    </location>
</feature>
<sequence length="1438" mass="153079">MTLGATGTEMLDKAPSLSPPNDHPQRSKSLLPPSIVELNRDSVVLSWRAALGKCSIHAENPDNISESQEWANLDEDTRNHQHAADGSAKKSGDVKIFDVDHVELQTCCGCPRCLHEGDENNQKDEGGGSLEGRACSCRCCSSARCGRGCWRPVYQGPHNQCRVQLVQGNKMHFFRLLVRARLPPPSMRNYMRPKSGVVLGSDPDTSGGVMQPNDGGSHDLTSPNRRRQRRQNEYSGIPTVTCCDPEEVTLWSGSPALAHGGSCSTAGGGDVHACDRSPGRGQQRGGVGVSLSTPLGDESRATTAAGKSVWFVSDSVFVDSRPPAVTLHGIGTALVLTWPALAGLSGGEQISYILEQWSQATTTPTPFLNRTSPRTDQGAPSELDGRPKSRRGHHRHHHHRRHLAPPKQVDLKEAFAVGTRCWFMPTGLKTGMRYWYRLSLIHDGGKGVGGKWVSYSTSVAPPRCVGMTSRALVLSLPRALDDAARSGSEEHLEAPEMDGQPLETRSLPTGSAGDKTEEYGDAEDVGVTTNQHPNGEEEKIEQPMVWYTLEGFLVEEKRWVALYRGPSPEVVVEGLEPSTLVRFRLGIDVDITELRHRSLGPLASLELEPTSPDAVGVAATAAAPAAAAAPTTCGENLCPKRTQLGQACPSPTRTVVVRPALRLKSTAEAKKSVGHGARNPKTDLGRNRWQWSPAKSPAASKMRREGFAFHDATATVGGGFYLERPLLSWGRLQCHSDGEETPIRRQAYSGLRQWLGLGRYPEFFSANGAGVCAELATSTAFAVGLCTKATDSQPESEVQAVVVTAPPAPVMEPIAVANDSAAAEAEGEVFGAVTLKATWRTDIDQRHLPAGIDLPPLLIALEMAHIPEAGLSARGVGETAAKVSQNGQQASSPGTAALTTATATVDGRAVSPTSPNTARPSSGTQNIPVRTDAGFGQSWTLGSSSWGRSRSRAEEFEIVWRGEEGGAGTEKGVVEAQSPPLPPGMRFLFRVRVECRFGVAVSASTVYETAPVVPLSPKGLRACLATHESRAGNTSRCVRLLWDAFHPGHGKNVITSFTVQARRPRPSSPEDQVTRDANHPHPPPTPAHPWQVVCSCPEIGCLDPATLGVPHVLADYRVRAEGPGGKGPWCEPLRVDLLVQEDTPRNGLCLPSGGGGGGGGGSGGRGGGCESSGAVSSVTFVAAKQEKRHSGRQPMDFVRPGARARDPLTGEARRRLWVNQRPLKVPPPPAAVATLVLPGAVVTARTRTTAMAEHRCRLAGGSNQLLWGALASPRAARGCRVEGTLSSRAAPGAAGVSGFNRAISGGDDPENSRGPKTEGEHVGPRSPARGGRGERLAVAAMPHELALLLREELDVSRRLGCDEAGPWESEGRGGAVDSETRKPQWWHGSPHLRFLTRKTIPVKFSNMSALVVVSNSSNVPSGDLPEGGKTRQQGQAEG</sequence>
<feature type="region of interest" description="Disordered" evidence="1">
    <location>
        <begin position="187"/>
        <end position="233"/>
    </location>
</feature>
<feature type="region of interest" description="Disordered" evidence="1">
    <location>
        <begin position="1184"/>
        <end position="1203"/>
    </location>
</feature>
<evidence type="ECO:0000256" key="1">
    <source>
        <dbReference type="SAM" id="MobiDB-lite"/>
    </source>
</evidence>
<dbReference type="OrthoDB" id="10358217at2759"/>
<feature type="compositionally biased region" description="Polar residues" evidence="1">
    <location>
        <begin position="911"/>
        <end position="928"/>
    </location>
</feature>
<dbReference type="InterPro" id="IPR036116">
    <property type="entry name" value="FN3_sf"/>
</dbReference>
<feature type="region of interest" description="Disordered" evidence="1">
    <location>
        <begin position="1415"/>
        <end position="1438"/>
    </location>
</feature>
<feature type="region of interest" description="Disordered" evidence="1">
    <location>
        <begin position="262"/>
        <end position="302"/>
    </location>
</feature>